<gene>
    <name evidence="5" type="ORF">ZIOFF_020840</name>
</gene>
<dbReference type="PANTHER" id="PTHR30620:SF120">
    <property type="entry name" value="GLYCOSYL HYDROLASE FAMILY 3 N TERMINAL DOMAIN CONTAINING PROTEIN, EXPRESSED"/>
    <property type="match status" value="1"/>
</dbReference>
<dbReference type="GO" id="GO:0009251">
    <property type="term" value="P:glucan catabolic process"/>
    <property type="evidence" value="ECO:0007669"/>
    <property type="project" value="TreeGrafter"/>
</dbReference>
<comment type="caution">
    <text evidence="5">The sequence shown here is derived from an EMBL/GenBank/DDBJ whole genome shotgun (WGS) entry which is preliminary data.</text>
</comment>
<evidence type="ECO:0000256" key="3">
    <source>
        <dbReference type="SAM" id="MobiDB-lite"/>
    </source>
</evidence>
<protein>
    <recommendedName>
        <fullName evidence="4">Glycoside hydrolase family 3 C-terminal domain-containing protein</fullName>
    </recommendedName>
</protein>
<dbReference type="Pfam" id="PF01915">
    <property type="entry name" value="Glyco_hydro_3_C"/>
    <property type="match status" value="1"/>
</dbReference>
<evidence type="ECO:0000256" key="2">
    <source>
        <dbReference type="ARBA" id="ARBA00023295"/>
    </source>
</evidence>
<dbReference type="GO" id="GO:0008422">
    <property type="term" value="F:beta-glucosidase activity"/>
    <property type="evidence" value="ECO:0007669"/>
    <property type="project" value="TreeGrafter"/>
</dbReference>
<reference evidence="5 6" key="1">
    <citation type="submission" date="2020-08" db="EMBL/GenBank/DDBJ databases">
        <title>Plant Genome Project.</title>
        <authorList>
            <person name="Zhang R.-G."/>
        </authorList>
    </citation>
    <scope>NUCLEOTIDE SEQUENCE [LARGE SCALE GENOMIC DNA]</scope>
    <source>
        <tissue evidence="5">Rhizome</tissue>
    </source>
</reference>
<dbReference type="FunFam" id="3.40.50.1700:FF:000002">
    <property type="entry name" value="Glycosyl hydrolase family protein"/>
    <property type="match status" value="1"/>
</dbReference>
<evidence type="ECO:0000259" key="4">
    <source>
        <dbReference type="Pfam" id="PF01915"/>
    </source>
</evidence>
<keyword evidence="6" id="KW-1185">Reference proteome</keyword>
<feature type="region of interest" description="Disordered" evidence="3">
    <location>
        <begin position="24"/>
        <end position="45"/>
    </location>
</feature>
<dbReference type="InterPro" id="IPR002772">
    <property type="entry name" value="Glyco_hydro_3_C"/>
</dbReference>
<dbReference type="AlphaFoldDB" id="A0A8J5H2Y9"/>
<proteinExistence type="predicted"/>
<feature type="compositionally biased region" description="Polar residues" evidence="3">
    <location>
        <begin position="32"/>
        <end position="42"/>
    </location>
</feature>
<evidence type="ECO:0000313" key="5">
    <source>
        <dbReference type="EMBL" id="KAG6517448.1"/>
    </source>
</evidence>
<accession>A0A8J5H2Y9</accession>
<evidence type="ECO:0000256" key="1">
    <source>
        <dbReference type="ARBA" id="ARBA00022801"/>
    </source>
</evidence>
<dbReference type="EMBL" id="JACMSC010000006">
    <property type="protein sequence ID" value="KAG6517448.1"/>
    <property type="molecule type" value="Genomic_DNA"/>
</dbReference>
<organism evidence="5 6">
    <name type="scientific">Zingiber officinale</name>
    <name type="common">Ginger</name>
    <name type="synonym">Amomum zingiber</name>
    <dbReference type="NCBI Taxonomy" id="94328"/>
    <lineage>
        <taxon>Eukaryota</taxon>
        <taxon>Viridiplantae</taxon>
        <taxon>Streptophyta</taxon>
        <taxon>Embryophyta</taxon>
        <taxon>Tracheophyta</taxon>
        <taxon>Spermatophyta</taxon>
        <taxon>Magnoliopsida</taxon>
        <taxon>Liliopsida</taxon>
        <taxon>Zingiberales</taxon>
        <taxon>Zingiberaceae</taxon>
        <taxon>Zingiber</taxon>
    </lineage>
</organism>
<sequence length="261" mass="28149">MPKPFLPCRLAVAAPSLAAVATPSLPHRRNNENLPGSGTDLSLSEHPPLEHRELAREAVRKSLVLLKNGKVNEGPVLPLPKKTESILVAGSHGHNLGYQCGTTIFEAIEATVDPSTNIVFSKNPDASFLEQNNFSYAIVVVREPPYAETFGDNLNLTVPEPGLDLIRNVCATVKCVVIMISGRPLVVEPVIDKIDAFVAAWLPGSEGRGVADVLFGDYGFTGKLPRTWFKSVEQLPMNFGDAHYDPLFPLGFGISTSPVNA</sequence>
<feature type="domain" description="Glycoside hydrolase family 3 C-terminal" evidence="4">
    <location>
        <begin position="64"/>
        <end position="255"/>
    </location>
</feature>
<keyword evidence="1" id="KW-0378">Hydrolase</keyword>
<dbReference type="Proteomes" id="UP000734854">
    <property type="component" value="Unassembled WGS sequence"/>
</dbReference>
<dbReference type="Gene3D" id="3.40.50.1700">
    <property type="entry name" value="Glycoside hydrolase family 3 C-terminal domain"/>
    <property type="match status" value="1"/>
</dbReference>
<dbReference type="InterPro" id="IPR051915">
    <property type="entry name" value="Cellulose_Degrad_GH3"/>
</dbReference>
<evidence type="ECO:0000313" key="6">
    <source>
        <dbReference type="Proteomes" id="UP000734854"/>
    </source>
</evidence>
<dbReference type="InterPro" id="IPR036881">
    <property type="entry name" value="Glyco_hydro_3_C_sf"/>
</dbReference>
<dbReference type="SUPFAM" id="SSF52279">
    <property type="entry name" value="Beta-D-glucan exohydrolase, C-terminal domain"/>
    <property type="match status" value="1"/>
</dbReference>
<dbReference type="PANTHER" id="PTHR30620">
    <property type="entry name" value="PERIPLASMIC BETA-GLUCOSIDASE-RELATED"/>
    <property type="match status" value="1"/>
</dbReference>
<name>A0A8J5H2Y9_ZINOF</name>
<keyword evidence="2" id="KW-0326">Glycosidase</keyword>